<reference evidence="2 3" key="1">
    <citation type="journal article" date="2020" name="J. Phycol.">
        <title>Comparative genome analysis reveals Cyanidiococcus gen. nov., a new extremophilic red algal genus sister to Cyanidioschyzon (Cyanidioschyzonaceae, Rhodophyta).</title>
        <authorList>
            <person name="Liu S.-L."/>
            <person name="Chiang Y.-R."/>
            <person name="Yoon H.S."/>
            <person name="Fu H.-Y."/>
        </authorList>
    </citation>
    <scope>NUCLEOTIDE SEQUENCE [LARGE SCALE GENOMIC DNA]</scope>
    <source>
        <strain evidence="2 3">THAL066</strain>
    </source>
</reference>
<keyword evidence="3" id="KW-1185">Reference proteome</keyword>
<accession>A0A7J7INF4</accession>
<protein>
    <submittedName>
        <fullName evidence="2">Uncharacterized protein</fullName>
    </submittedName>
</protein>
<dbReference type="AlphaFoldDB" id="A0A7J7INF4"/>
<feature type="compositionally biased region" description="Basic residues" evidence="1">
    <location>
        <begin position="354"/>
        <end position="378"/>
    </location>
</feature>
<feature type="compositionally biased region" description="Polar residues" evidence="1">
    <location>
        <begin position="441"/>
        <end position="450"/>
    </location>
</feature>
<feature type="region of interest" description="Disordered" evidence="1">
    <location>
        <begin position="354"/>
        <end position="401"/>
    </location>
</feature>
<evidence type="ECO:0000256" key="1">
    <source>
        <dbReference type="SAM" id="MobiDB-lite"/>
    </source>
</evidence>
<feature type="region of interest" description="Disordered" evidence="1">
    <location>
        <begin position="250"/>
        <end position="274"/>
    </location>
</feature>
<feature type="region of interest" description="Disordered" evidence="1">
    <location>
        <begin position="441"/>
        <end position="475"/>
    </location>
</feature>
<dbReference type="Proteomes" id="UP000530660">
    <property type="component" value="Unassembled WGS sequence"/>
</dbReference>
<feature type="compositionally biased region" description="Basic and acidic residues" evidence="1">
    <location>
        <begin position="20"/>
        <end position="35"/>
    </location>
</feature>
<comment type="caution">
    <text evidence="2">The sequence shown here is derived from an EMBL/GenBank/DDBJ whole genome shotgun (WGS) entry which is preliminary data.</text>
</comment>
<dbReference type="EMBL" id="VWRR01000003">
    <property type="protein sequence ID" value="KAF6004653.1"/>
    <property type="molecule type" value="Genomic_DNA"/>
</dbReference>
<feature type="compositionally biased region" description="Basic and acidic residues" evidence="1">
    <location>
        <begin position="381"/>
        <end position="393"/>
    </location>
</feature>
<gene>
    <name evidence="2" type="ORF">F1559_004929</name>
</gene>
<feature type="compositionally biased region" description="Basic and acidic residues" evidence="1">
    <location>
        <begin position="115"/>
        <end position="126"/>
    </location>
</feature>
<proteinExistence type="predicted"/>
<dbReference type="OrthoDB" id="10685872at2759"/>
<feature type="region of interest" description="Disordered" evidence="1">
    <location>
        <begin position="212"/>
        <end position="232"/>
    </location>
</feature>
<feature type="compositionally biased region" description="Basic and acidic residues" evidence="1">
    <location>
        <begin position="88"/>
        <end position="101"/>
    </location>
</feature>
<feature type="compositionally biased region" description="Polar residues" evidence="1">
    <location>
        <begin position="253"/>
        <end position="269"/>
    </location>
</feature>
<feature type="region of interest" description="Disordered" evidence="1">
    <location>
        <begin position="1"/>
        <end position="183"/>
    </location>
</feature>
<sequence length="475" mass="52609">MQTHSGNCLEARTITTKSSSEARRQTMPKHSERSKSALFADDTWTERHAERLAPSVAGNPSSSSDGETTRARLTRSPSNGPILPRHLSASDDRSSEADDGSHFSVPPRAVTSKLPTEKESSHDSRRSSAWSSPAERQHDSPTLAKDTDQYEPLRGRTSGKTTPRRTRSKPCCIEGATASDEDGLEYRAELQSQTPSHLEQRLWMNPLNGIDEARDDALQRQREPRSTPSTEYKELRRFAGDGRIAGLRENRASPANRSNSISPSAQSIPSFIPLESPPKARYRYSALSACSRGISPKNTTLSGTSITSTCFRGTQSASRSMESKPRSFSSPIWSMLHQAVESVSGCSPFMVSRGQRRRRGIKQHRIHSTPLHSRRRSSRCPSEEARQMKRETKIQLSDLSEDSASPIYSTRILAELDAAHQENEFLREHLSRMAVQLDMMRTQQRTSTGSHRPDESAKGLGEAKIAGSGIEASRA</sequence>
<organism evidence="2 3">
    <name type="scientific">Cyanidiococcus yangmingshanensis</name>
    <dbReference type="NCBI Taxonomy" id="2690220"/>
    <lineage>
        <taxon>Eukaryota</taxon>
        <taxon>Rhodophyta</taxon>
        <taxon>Bangiophyceae</taxon>
        <taxon>Cyanidiales</taxon>
        <taxon>Cyanidiaceae</taxon>
        <taxon>Cyanidiococcus</taxon>
    </lineage>
</organism>
<feature type="compositionally biased region" description="Basic and acidic residues" evidence="1">
    <location>
        <begin position="135"/>
        <end position="154"/>
    </location>
</feature>
<name>A0A7J7INF4_9RHOD</name>
<evidence type="ECO:0000313" key="3">
    <source>
        <dbReference type="Proteomes" id="UP000530660"/>
    </source>
</evidence>
<evidence type="ECO:0000313" key="2">
    <source>
        <dbReference type="EMBL" id="KAF6004653.1"/>
    </source>
</evidence>